<dbReference type="AlphaFoldDB" id="A0A136JCS7"/>
<name>A0A136JCS7_9PEZI</name>
<accession>A0A136JCS7</accession>
<dbReference type="Proteomes" id="UP000070501">
    <property type="component" value="Unassembled WGS sequence"/>
</dbReference>
<reference evidence="2" key="1">
    <citation type="submission" date="2016-02" db="EMBL/GenBank/DDBJ databases">
        <title>Draft genome sequence of Microdochium bolleyi, a fungal endophyte of beachgrass.</title>
        <authorList>
            <consortium name="DOE Joint Genome Institute"/>
            <person name="David A.S."/>
            <person name="May G."/>
            <person name="Haridas S."/>
            <person name="Lim J."/>
            <person name="Wang M."/>
            <person name="Labutti K."/>
            <person name="Lipzen A."/>
            <person name="Barry K."/>
            <person name="Grigoriev I.V."/>
        </authorList>
    </citation>
    <scope>NUCLEOTIDE SEQUENCE [LARGE SCALE GENOMIC DNA]</scope>
    <source>
        <strain evidence="2">J235TASD1</strain>
    </source>
</reference>
<dbReference type="EMBL" id="KQ964246">
    <property type="protein sequence ID" value="KXJ94944.1"/>
    <property type="molecule type" value="Genomic_DNA"/>
</dbReference>
<gene>
    <name evidence="1" type="ORF">Micbo1qcDRAFT_156738</name>
</gene>
<dbReference type="STRING" id="196109.A0A136JCS7"/>
<sequence>MVSLIDASTQTILAEATQDDNLVVAGSPRPPQNLWLGTTTLARHDAVCEHCLGSSYTATSTSPDGTQHSYTGQ</sequence>
<protein>
    <submittedName>
        <fullName evidence="1">Uncharacterized protein</fullName>
    </submittedName>
</protein>
<organism evidence="1 2">
    <name type="scientific">Microdochium bolleyi</name>
    <dbReference type="NCBI Taxonomy" id="196109"/>
    <lineage>
        <taxon>Eukaryota</taxon>
        <taxon>Fungi</taxon>
        <taxon>Dikarya</taxon>
        <taxon>Ascomycota</taxon>
        <taxon>Pezizomycotina</taxon>
        <taxon>Sordariomycetes</taxon>
        <taxon>Xylariomycetidae</taxon>
        <taxon>Xylariales</taxon>
        <taxon>Microdochiaceae</taxon>
        <taxon>Microdochium</taxon>
    </lineage>
</organism>
<keyword evidence="2" id="KW-1185">Reference proteome</keyword>
<evidence type="ECO:0000313" key="1">
    <source>
        <dbReference type="EMBL" id="KXJ94944.1"/>
    </source>
</evidence>
<dbReference type="InParanoid" id="A0A136JCS7"/>
<feature type="non-terminal residue" evidence="1">
    <location>
        <position position="73"/>
    </location>
</feature>
<proteinExistence type="predicted"/>
<evidence type="ECO:0000313" key="2">
    <source>
        <dbReference type="Proteomes" id="UP000070501"/>
    </source>
</evidence>